<protein>
    <submittedName>
        <fullName evidence="1">Uncharacterized protein</fullName>
    </submittedName>
</protein>
<dbReference type="Proteomes" id="UP001177003">
    <property type="component" value="Chromosome 1"/>
</dbReference>
<keyword evidence="2" id="KW-1185">Reference proteome</keyword>
<dbReference type="AlphaFoldDB" id="A0AA35V7U6"/>
<name>A0AA35V7U6_LACSI</name>
<organism evidence="1 2">
    <name type="scientific">Lactuca saligna</name>
    <name type="common">Willowleaf lettuce</name>
    <dbReference type="NCBI Taxonomy" id="75948"/>
    <lineage>
        <taxon>Eukaryota</taxon>
        <taxon>Viridiplantae</taxon>
        <taxon>Streptophyta</taxon>
        <taxon>Embryophyta</taxon>
        <taxon>Tracheophyta</taxon>
        <taxon>Spermatophyta</taxon>
        <taxon>Magnoliopsida</taxon>
        <taxon>eudicotyledons</taxon>
        <taxon>Gunneridae</taxon>
        <taxon>Pentapetalae</taxon>
        <taxon>asterids</taxon>
        <taxon>campanulids</taxon>
        <taxon>Asterales</taxon>
        <taxon>Asteraceae</taxon>
        <taxon>Cichorioideae</taxon>
        <taxon>Cichorieae</taxon>
        <taxon>Lactucinae</taxon>
        <taxon>Lactuca</taxon>
    </lineage>
</organism>
<evidence type="ECO:0000313" key="1">
    <source>
        <dbReference type="EMBL" id="CAI9268506.1"/>
    </source>
</evidence>
<gene>
    <name evidence="1" type="ORF">LSALG_LOCUS8927</name>
</gene>
<reference evidence="1" key="1">
    <citation type="submission" date="2023-04" db="EMBL/GenBank/DDBJ databases">
        <authorList>
            <person name="Vijverberg K."/>
            <person name="Xiong W."/>
            <person name="Schranz E."/>
        </authorList>
    </citation>
    <scope>NUCLEOTIDE SEQUENCE</scope>
</reference>
<evidence type="ECO:0000313" key="2">
    <source>
        <dbReference type="Proteomes" id="UP001177003"/>
    </source>
</evidence>
<sequence length="117" mass="13648">MAIGDVYECFIREVGSYIWRDISFDKDTWTNVYEAERVGMFQYLSTWFEFGVITNDSMALVYWVSLNNQICVRYRGCKNVAKTHLIGFEGDVEAARDQSPANMDLQRWNAAIDHFLI</sequence>
<proteinExistence type="predicted"/>
<dbReference type="EMBL" id="OX465077">
    <property type="protein sequence ID" value="CAI9268506.1"/>
    <property type="molecule type" value="Genomic_DNA"/>
</dbReference>
<accession>A0AA35V7U6</accession>